<gene>
    <name evidence="1" type="ORF">OESDEN_08263</name>
</gene>
<dbReference type="Proteomes" id="UP000053660">
    <property type="component" value="Unassembled WGS sequence"/>
</dbReference>
<evidence type="ECO:0000313" key="2">
    <source>
        <dbReference type="Proteomes" id="UP000053660"/>
    </source>
</evidence>
<organism evidence="1 2">
    <name type="scientific">Oesophagostomum dentatum</name>
    <name type="common">Nodular worm</name>
    <dbReference type="NCBI Taxonomy" id="61180"/>
    <lineage>
        <taxon>Eukaryota</taxon>
        <taxon>Metazoa</taxon>
        <taxon>Ecdysozoa</taxon>
        <taxon>Nematoda</taxon>
        <taxon>Chromadorea</taxon>
        <taxon>Rhabditida</taxon>
        <taxon>Rhabditina</taxon>
        <taxon>Rhabditomorpha</taxon>
        <taxon>Strongyloidea</taxon>
        <taxon>Strongylidae</taxon>
        <taxon>Oesophagostomum</taxon>
    </lineage>
</organism>
<dbReference type="AlphaFoldDB" id="A0A0B1T2R3"/>
<proteinExistence type="predicted"/>
<reference evidence="1 2" key="1">
    <citation type="submission" date="2014-03" db="EMBL/GenBank/DDBJ databases">
        <title>Draft genome of the hookworm Oesophagostomum dentatum.</title>
        <authorList>
            <person name="Mitreva M."/>
        </authorList>
    </citation>
    <scope>NUCLEOTIDE SEQUENCE [LARGE SCALE GENOMIC DNA]</scope>
    <source>
        <strain evidence="1 2">OD-Hann</strain>
    </source>
</reference>
<name>A0A0B1T2R3_OESDE</name>
<sequence length="119" mass="13495">MKFRVTGRNLTVDNVQQQIETCEARLQEVSKQLQVIGIDEVRRLLGQDELGGFAEEFDGLGLNGPHVAAHRNAPTLQPATTIEEITRTLRRMGIVYAQKLYMYPIIALFLNGDLDERRN</sequence>
<keyword evidence="2" id="KW-1185">Reference proteome</keyword>
<evidence type="ECO:0000313" key="1">
    <source>
        <dbReference type="EMBL" id="KHJ91858.1"/>
    </source>
</evidence>
<protein>
    <submittedName>
        <fullName evidence="1">Uncharacterized protein</fullName>
    </submittedName>
</protein>
<dbReference type="EMBL" id="KN551749">
    <property type="protein sequence ID" value="KHJ91858.1"/>
    <property type="molecule type" value="Genomic_DNA"/>
</dbReference>
<accession>A0A0B1T2R3</accession>